<keyword evidence="5" id="KW-1185">Reference proteome</keyword>
<proteinExistence type="inferred from homology"/>
<keyword evidence="2" id="KW-0813">Transport</keyword>
<evidence type="ECO:0000256" key="3">
    <source>
        <dbReference type="SAM" id="SignalP"/>
    </source>
</evidence>
<dbReference type="Pfam" id="PF01547">
    <property type="entry name" value="SBP_bac_1"/>
    <property type="match status" value="1"/>
</dbReference>
<reference evidence="5" key="1">
    <citation type="journal article" date="2017" name="Acta Aliment.">
        <title>Plant polysaccharide degrading enzyme system of Thermpbifida cellulosilytica TB100 revealed by de novo genome project data.</title>
        <authorList>
            <person name="Toth A."/>
            <person name="Baka E."/>
            <person name="Luzics S."/>
            <person name="Bata-Vidacs I."/>
            <person name="Nagy I."/>
            <person name="Balint B."/>
            <person name="Herceg R."/>
            <person name="Olasz F."/>
            <person name="Wilk T."/>
            <person name="Nagy T."/>
            <person name="Kriszt B."/>
            <person name="Nagy I."/>
            <person name="Kukolya J."/>
        </authorList>
    </citation>
    <scope>NUCLEOTIDE SEQUENCE [LARGE SCALE GENOMIC DNA]</scope>
    <source>
        <strain evidence="5">TB100</strain>
    </source>
</reference>
<dbReference type="PANTHER" id="PTHR43649:SF29">
    <property type="entry name" value="OSMOPROTECTIVE COMPOUNDS-BINDING PROTEIN GGTB"/>
    <property type="match status" value="1"/>
</dbReference>
<keyword evidence="3" id="KW-0732">Signal</keyword>
<protein>
    <submittedName>
        <fullName evidence="4">Sugar ABC transporter substrate-binding protein</fullName>
    </submittedName>
</protein>
<dbReference type="PANTHER" id="PTHR43649">
    <property type="entry name" value="ARABINOSE-BINDING PROTEIN-RELATED"/>
    <property type="match status" value="1"/>
</dbReference>
<evidence type="ECO:0000256" key="2">
    <source>
        <dbReference type="ARBA" id="ARBA00022448"/>
    </source>
</evidence>
<gene>
    <name evidence="4" type="ORF">AC529_01525</name>
</gene>
<dbReference type="InterPro" id="IPR006059">
    <property type="entry name" value="SBP"/>
</dbReference>
<dbReference type="PROSITE" id="PS51257">
    <property type="entry name" value="PROKAR_LIPOPROTEIN"/>
    <property type="match status" value="1"/>
</dbReference>
<dbReference type="InterPro" id="IPR050490">
    <property type="entry name" value="Bact_solute-bd_prot1"/>
</dbReference>
<evidence type="ECO:0000256" key="1">
    <source>
        <dbReference type="ARBA" id="ARBA00008520"/>
    </source>
</evidence>
<accession>A0A147KM85</accession>
<name>A0A147KM85_THECS</name>
<dbReference type="STRING" id="665004.AC529_01525"/>
<dbReference type="SUPFAM" id="SSF53850">
    <property type="entry name" value="Periplasmic binding protein-like II"/>
    <property type="match status" value="1"/>
</dbReference>
<dbReference type="OrthoDB" id="8663148at2"/>
<organism evidence="4 5">
    <name type="scientific">Thermobifida cellulosilytica TB100</name>
    <dbReference type="NCBI Taxonomy" id="665004"/>
    <lineage>
        <taxon>Bacteria</taxon>
        <taxon>Bacillati</taxon>
        <taxon>Actinomycetota</taxon>
        <taxon>Actinomycetes</taxon>
        <taxon>Streptosporangiales</taxon>
        <taxon>Nocardiopsidaceae</taxon>
        <taxon>Thermobifida</taxon>
    </lineage>
</organism>
<comment type="caution">
    <text evidence="4">The sequence shown here is derived from an EMBL/GenBank/DDBJ whole genome shotgun (WGS) entry which is preliminary data.</text>
</comment>
<dbReference type="RefSeq" id="WP_068758283.1">
    <property type="nucleotide sequence ID" value="NZ_KQ950185.1"/>
</dbReference>
<evidence type="ECO:0000313" key="5">
    <source>
        <dbReference type="Proteomes" id="UP000074382"/>
    </source>
</evidence>
<feature type="chain" id="PRO_5038509163" evidence="3">
    <location>
        <begin position="28"/>
        <end position="448"/>
    </location>
</feature>
<dbReference type="AlphaFoldDB" id="A0A147KM85"/>
<dbReference type="Proteomes" id="UP000074382">
    <property type="component" value="Unassembled WGS sequence"/>
</dbReference>
<feature type="signal peptide" evidence="3">
    <location>
        <begin position="1"/>
        <end position="27"/>
    </location>
</feature>
<dbReference type="EMBL" id="LGEM01000009">
    <property type="protein sequence ID" value="KUP98414.1"/>
    <property type="molecule type" value="Genomic_DNA"/>
</dbReference>
<evidence type="ECO:0000313" key="4">
    <source>
        <dbReference type="EMBL" id="KUP98414.1"/>
    </source>
</evidence>
<dbReference type="Gene3D" id="3.40.190.10">
    <property type="entry name" value="Periplasmic binding protein-like II"/>
    <property type="match status" value="2"/>
</dbReference>
<comment type="similarity">
    <text evidence="1">Belongs to the bacterial solute-binding protein 1 family.</text>
</comment>
<sequence length="448" mass="48806">MPKFPNPRTTIAATLSLVLLTGGCAYLSGGGGSAGADPDSPECEPYAQWQDIGGSVSIYASIRDEEAERLRRSWQKFIDCTGIDIQYEGSGEFEAQVQVKVDGGNAPDIAFFPQPGLLERFAASGDLVAAPESVQQLAEEGWSQDWLDYATIDGTLYATPLGANFKSFVWYSPTFFADNGYEVPQTWDELIELSDTIADDGVKPWCAGLESGDATGWPATDWIENVILRENGPEVYDQWVNHEIPFNDAKIAAAFDRADEILRNPDYVNGGFGNVQSIAITSFQEAGLPILDGECGMYLMGSFYAAQWPEGTEVSETGDVYAFNLPPINPEQGTPVMGGGEFVGAFSDRPEVVAVREYLATAEYANNRAAEGAWFSAHQGLDLEILEVPTDRLGAEILRDPDTVFRFDGSDLMPAEVGAGTFWRGMVNWINGEDTDATLDYIENSWSS</sequence>
<dbReference type="PATRIC" id="fig|665004.4.peg.3659"/>